<feature type="compositionally biased region" description="Polar residues" evidence="1">
    <location>
        <begin position="1777"/>
        <end position="1788"/>
    </location>
</feature>
<feature type="compositionally biased region" description="Pro residues" evidence="1">
    <location>
        <begin position="1890"/>
        <end position="1899"/>
    </location>
</feature>
<feature type="compositionally biased region" description="Pro residues" evidence="1">
    <location>
        <begin position="1561"/>
        <end position="1571"/>
    </location>
</feature>
<feature type="compositionally biased region" description="Polar residues" evidence="1">
    <location>
        <begin position="313"/>
        <end position="322"/>
    </location>
</feature>
<feature type="compositionally biased region" description="Polar residues" evidence="1">
    <location>
        <begin position="1845"/>
        <end position="1870"/>
    </location>
</feature>
<feature type="compositionally biased region" description="Pro residues" evidence="1">
    <location>
        <begin position="617"/>
        <end position="629"/>
    </location>
</feature>
<name>U4L8I0_PYROM</name>
<feature type="compositionally biased region" description="Polar residues" evidence="1">
    <location>
        <begin position="2332"/>
        <end position="2344"/>
    </location>
</feature>
<dbReference type="OrthoDB" id="5431134at2759"/>
<feature type="compositionally biased region" description="Polar residues" evidence="1">
    <location>
        <begin position="832"/>
        <end position="842"/>
    </location>
</feature>
<feature type="compositionally biased region" description="Acidic residues" evidence="1">
    <location>
        <begin position="54"/>
        <end position="63"/>
    </location>
</feature>
<feature type="compositionally biased region" description="Polar residues" evidence="1">
    <location>
        <begin position="742"/>
        <end position="752"/>
    </location>
</feature>
<reference evidence="2 3" key="1">
    <citation type="journal article" date="2013" name="PLoS Genet.">
        <title>The genome and development-dependent transcriptomes of Pyronema confluens: a window into fungal evolution.</title>
        <authorList>
            <person name="Traeger S."/>
            <person name="Altegoer F."/>
            <person name="Freitag M."/>
            <person name="Gabaldon T."/>
            <person name="Kempken F."/>
            <person name="Kumar A."/>
            <person name="Marcet-Houben M."/>
            <person name="Poggeler S."/>
            <person name="Stajich J.E."/>
            <person name="Nowrousian M."/>
        </authorList>
    </citation>
    <scope>NUCLEOTIDE SEQUENCE [LARGE SCALE GENOMIC DNA]</scope>
    <source>
        <strain evidence="3">CBS 100304</strain>
        <tissue evidence="2">Vegetative mycelium</tissue>
    </source>
</reference>
<feature type="compositionally biased region" description="Basic and acidic residues" evidence="1">
    <location>
        <begin position="98"/>
        <end position="107"/>
    </location>
</feature>
<feature type="compositionally biased region" description="Low complexity" evidence="1">
    <location>
        <begin position="2103"/>
        <end position="2116"/>
    </location>
</feature>
<feature type="region of interest" description="Disordered" evidence="1">
    <location>
        <begin position="901"/>
        <end position="974"/>
    </location>
</feature>
<evidence type="ECO:0000256" key="1">
    <source>
        <dbReference type="SAM" id="MobiDB-lite"/>
    </source>
</evidence>
<feature type="compositionally biased region" description="Basic and acidic residues" evidence="1">
    <location>
        <begin position="714"/>
        <end position="723"/>
    </location>
</feature>
<feature type="compositionally biased region" description="Polar residues" evidence="1">
    <location>
        <begin position="248"/>
        <end position="266"/>
    </location>
</feature>
<feature type="compositionally biased region" description="Low complexity" evidence="1">
    <location>
        <begin position="413"/>
        <end position="445"/>
    </location>
</feature>
<feature type="compositionally biased region" description="Polar residues" evidence="1">
    <location>
        <begin position="2025"/>
        <end position="2039"/>
    </location>
</feature>
<feature type="compositionally biased region" description="Basic and acidic residues" evidence="1">
    <location>
        <begin position="2297"/>
        <end position="2322"/>
    </location>
</feature>
<feature type="compositionally biased region" description="Polar residues" evidence="1">
    <location>
        <begin position="1382"/>
        <end position="1415"/>
    </location>
</feature>
<feature type="compositionally biased region" description="Polar residues" evidence="1">
    <location>
        <begin position="1331"/>
        <end position="1342"/>
    </location>
</feature>
<dbReference type="Proteomes" id="UP000018144">
    <property type="component" value="Unassembled WGS sequence"/>
</dbReference>
<dbReference type="OMA" id="HYEESAH"/>
<feature type="compositionally biased region" description="Basic and acidic residues" evidence="1">
    <location>
        <begin position="2374"/>
        <end position="2443"/>
    </location>
</feature>
<feature type="compositionally biased region" description="Basic and acidic residues" evidence="1">
    <location>
        <begin position="472"/>
        <end position="489"/>
    </location>
</feature>
<feature type="compositionally biased region" description="Low complexity" evidence="1">
    <location>
        <begin position="1796"/>
        <end position="1818"/>
    </location>
</feature>
<feature type="region of interest" description="Disordered" evidence="1">
    <location>
        <begin position="1179"/>
        <end position="1221"/>
    </location>
</feature>
<feature type="compositionally biased region" description="Basic and acidic residues" evidence="1">
    <location>
        <begin position="2247"/>
        <end position="2258"/>
    </location>
</feature>
<sequence>MSRPYQHSFEGGRSQNNNNAPPSALTPDAFKTNIHRNKTKRWVEAPKVDYGEGWGDDDDYYDDYDNHGPASPPSHHAPSRAYTDIGLGGSRPLQKQPSFDHGDDRAHGHARSSTFGPGNNGWQGQLPPTPSQLEQQELMRTLPPAMRAGHPQGSPLPQPPPPPPPHVLPPQLHVGPQHPGVPAIREGMAGEYSAPGRPPTDLPSQFQPGIQRDELQHYVPNYATEPRQPVVDYHNPAQFMHYAPAEGPSNQSWTPPGSNAPHNAGTNFDKPTPALPPPEDNSLQTIPEKVQEPTRNYPTYDGYENSYYDGPTHSMQQHNSYYEEQPQHYAPPRINTSEAPMPSSTLSPTSGKPRIIRPSDIYKRHQDMGVRPGSEQNSPVSTSNPMEQRSAPHTPGNVTPSYVPYTAYNPSQVSSPVHSRGGSRPSSRPTSSHNSRSSSRQGRQSIQPGYVPYSPPPRGSSMARSIQSVHALDPEPHAFAAEDRRKSRTPDSPGWGDDIISGYAAPIETSQTTKSDYFTPTGQSRTTSSANVLQSPIGPKEDPSAAFQEVVNSAFVRQDTLPTPHSDKSVPESSISPILSAPPLPPKEVFGQSPSSHFQPPKSPIQRAHSPISRLPSPGPGYQIPPPRSPIQRIPSPIQRLPSPNTTIVPKRSVSPIQRKPSPSQVTAEQDKPLDPPPSKATLHDGAKRMSNPIMVPPVLAPSAAIVEDVTPIESKDEKEHQLDNIIIQSSGINSGGPQSPDTITAPRQNDAPQTPGGGYLGTPTGADHNRESVGVFSLYDSYFEDRPASQNSQRPQTPQQRTPSPQPLASPIRDPSPPPIQPKSPLRASHTRNQSSISDSMASPRIGDVTIAIVPSSPPPVPIPGAEKRAAEPIEEPATPASSVDEELLEMMSTGRKFLDRRATGMSVRDKDDSDVEASKMDGIEEKEATSPLRQLGPDSEGIEAVGEPTIVEPRSQSREEESEFSKELVNQFSRPQTLRLKDTMAMPTGTMVMPPMPPTLKGGEETAPEVVNFDNDEGELQPLQVLQPPMMGENMVRPMTATARETKNGGRPAIQDTKVIGALPTALERTKAYDALRQSLIDTPELIQDWVAYQMQQNNGDQLLRAEIVAVKTDQTVKKSRSRIGLGHFPSRSIDYHYEESAHKAEEKLAQVGRGALKLGEQAGAKVGATVGGWMKRVGKKGHSSKDSVSDNKGVYKGQPHGSMDSLATSSIAPTGSRRVSVASTMPERNSIGGSLASRPTTGEIPMTSPYPGAIPPQLPHIQTQFQPRFPPAKTPTSGIIATPGSGAENSRQQTPNQYYRPVLSDSPAGGHQHTTSTGSVPFPARTDSLFSNPKTPQYAQPTQPVVQPVQTVQVVPPSEPSPVSSFPKRGDSLQHSRESSLATSLGQPSPLHSANGAPQISPLRPQSGTTSISDDDLYSAPRGSKPVMSEQPGPGQRSMPTQGQQGQGPYGFVSSQGQDQPLFMASQPVPMNASTHHLPPPDHRPQQLSTSVPAISSPLAATAGSRGVQRQGQGQQGLQGQGQGPNPNQAYIPPSSRGPSGSGYNASPRGPGPQLSLFPPPPPPPPPQARSLGLVKSLSSLGSKKTEHQPHSQHLPPLPATPPPDAKKEKKKGGSLFSKISVGRSGSVGSQTNLAGSDDGHGLEPKPLVKRTTFLGMMGKKKDSVDHGSGAEKKEKGHKKGFSDMFLRSSSLSEGKEHKDKDGRDGRDSNKGSVSQRLAMAGLTGGRSGGAAALVEPKIYDPKTGTYMAYGERGGSVGSQGTTHSQQGSGQDRGFQQPSMQTPQNYLPPANVQHQQPQNGQQGQQGQYGQLGQGQVPMYRQQATPNRHASAPLGSPSLPTKAFTQPEHQPHRQASLQQHSQPEQSPGMQYAPPPLTQQPAPMERAFSPPPQLPPLPRFDTVRLSRKGTSSSTASHHSIESEPQQVVRDGVYSPPSNVQHHQSYQQQQSVPEEYTQPVQYQPGQADQHAGFRERYQQGHQGHQGQLSRAGTMPGHPATVGHSGQQGLYAQHPQHQQGYRAVSNPEQVARNGSQQNLVYQPAGHGQPVQYSPVQSQFPQNQQRQEQQQQQPQQGLQGQYGQNQLVVQQHYNPSVSDQSPQLSRTATAASHSSSPPGFVPPPPQQQQPQMQQQYQQPPPALAQQCSQQAAQHAQSDPLSRTSSSSQQPVQPMSRRESHRGSIPQLTVPREPSPSTPAHAPLSAVAPSQATPPPPAMIIAEPGALQTEPLPPTTQVRGNYLPISAVETRPRTSDREMRAPHLPTLPSLPTVPSFTSLPTPLSGVGVIAGDGSGSGTREAVDERDERNWNRSSRDGIEGQDPGKDLPPLPMPPQRNNSLSSTQPSSDFGGVMLRKASDDTRSSVARAVGQETGFGDARDEGRNYGRERERETGREARETMATAEDDKTSEKQRRRETAGDEKMVVRHEGDGEKILATDGDRRRAEETDEEEYVMSSTAYPGQQWEPQYYWS</sequence>
<feature type="compositionally biased region" description="Low complexity" evidence="1">
    <location>
        <begin position="2126"/>
        <end position="2172"/>
    </location>
</feature>
<feature type="compositionally biased region" description="Polar residues" evidence="1">
    <location>
        <begin position="334"/>
        <end position="350"/>
    </location>
</feature>
<feature type="region of interest" description="Disordered" evidence="1">
    <location>
        <begin position="711"/>
        <end position="887"/>
    </location>
</feature>
<feature type="compositionally biased region" description="Polar residues" evidence="1">
    <location>
        <begin position="1290"/>
        <end position="1300"/>
    </location>
</feature>
<feature type="compositionally biased region" description="Basic and acidic residues" evidence="1">
    <location>
        <begin position="1697"/>
        <end position="1713"/>
    </location>
</feature>
<feature type="compositionally biased region" description="Basic and acidic residues" evidence="1">
    <location>
        <begin position="957"/>
        <end position="968"/>
    </location>
</feature>
<feature type="compositionally biased region" description="Low complexity" evidence="1">
    <location>
        <begin position="1574"/>
        <end position="1586"/>
    </location>
</feature>
<feature type="compositionally biased region" description="Polar residues" evidence="1">
    <location>
        <begin position="2090"/>
        <end position="2102"/>
    </location>
</feature>
<evidence type="ECO:0000313" key="2">
    <source>
        <dbReference type="EMBL" id="CCX13886.1"/>
    </source>
</evidence>
<feature type="region of interest" description="Disordered" evidence="1">
    <location>
        <begin position="241"/>
        <end position="696"/>
    </location>
</feature>
<dbReference type="EMBL" id="HF935896">
    <property type="protein sequence ID" value="CCX13886.1"/>
    <property type="molecule type" value="Genomic_DNA"/>
</dbReference>
<keyword evidence="3" id="KW-1185">Reference proteome</keyword>
<feature type="compositionally biased region" description="Low complexity" evidence="1">
    <location>
        <begin position="2259"/>
        <end position="2281"/>
    </location>
</feature>
<proteinExistence type="predicted"/>
<feature type="compositionally biased region" description="Polar residues" evidence="1">
    <location>
        <begin position="374"/>
        <end position="387"/>
    </location>
</feature>
<feature type="region of interest" description="Disordered" evidence="1">
    <location>
        <begin position="1"/>
        <end position="207"/>
    </location>
</feature>
<evidence type="ECO:0000313" key="3">
    <source>
        <dbReference type="Proteomes" id="UP000018144"/>
    </source>
</evidence>
<feature type="compositionally biased region" description="Polar residues" evidence="1">
    <location>
        <begin position="2003"/>
        <end position="2018"/>
    </location>
</feature>
<dbReference type="STRING" id="1076935.U4L8I0"/>
<feature type="compositionally biased region" description="Pro residues" evidence="1">
    <location>
        <begin position="805"/>
        <end position="823"/>
    </location>
</feature>
<feature type="compositionally biased region" description="Low complexity" evidence="1">
    <location>
        <begin position="1940"/>
        <end position="1956"/>
    </location>
</feature>
<feature type="compositionally biased region" description="Low complexity" evidence="1">
    <location>
        <begin position="1762"/>
        <end position="1773"/>
    </location>
</feature>
<feature type="compositionally biased region" description="Basic and acidic residues" evidence="1">
    <location>
        <begin position="901"/>
        <end position="930"/>
    </location>
</feature>
<feature type="compositionally biased region" description="Low complexity" evidence="1">
    <location>
        <begin position="1536"/>
        <end position="1546"/>
    </location>
</feature>
<organism evidence="2 3">
    <name type="scientific">Pyronema omphalodes (strain CBS 100304)</name>
    <name type="common">Pyronema confluens</name>
    <dbReference type="NCBI Taxonomy" id="1076935"/>
    <lineage>
        <taxon>Eukaryota</taxon>
        <taxon>Fungi</taxon>
        <taxon>Dikarya</taxon>
        <taxon>Ascomycota</taxon>
        <taxon>Pezizomycotina</taxon>
        <taxon>Pezizomycetes</taxon>
        <taxon>Pezizales</taxon>
        <taxon>Pyronemataceae</taxon>
        <taxon>Pyronema</taxon>
    </lineage>
</organism>
<feature type="compositionally biased region" description="Basic and acidic residues" evidence="1">
    <location>
        <begin position="41"/>
        <end position="50"/>
    </location>
</feature>
<feature type="compositionally biased region" description="Low complexity" evidence="1">
    <location>
        <begin position="2053"/>
        <end position="2089"/>
    </location>
</feature>
<feature type="compositionally biased region" description="Low complexity" evidence="1">
    <location>
        <begin position="793"/>
        <end position="804"/>
    </location>
</feature>
<feature type="region of interest" description="Disordered" evidence="1">
    <location>
        <begin position="1284"/>
        <end position="2469"/>
    </location>
</feature>
<dbReference type="eggNOG" id="ENOG502SHV0">
    <property type="taxonomic scope" value="Eukaryota"/>
</dbReference>
<feature type="compositionally biased region" description="Low complexity" evidence="1">
    <location>
        <begin position="67"/>
        <end position="81"/>
    </location>
</feature>
<feature type="compositionally biased region" description="Polar residues" evidence="1">
    <location>
        <begin position="508"/>
        <end position="534"/>
    </location>
</feature>
<feature type="compositionally biased region" description="Gly residues" evidence="1">
    <location>
        <begin position="1517"/>
        <end position="1526"/>
    </location>
</feature>
<feature type="compositionally biased region" description="Low complexity" evidence="1">
    <location>
        <begin position="1343"/>
        <end position="1368"/>
    </location>
</feature>
<feature type="compositionally biased region" description="Pro residues" evidence="1">
    <location>
        <begin position="154"/>
        <end position="168"/>
    </location>
</feature>
<gene>
    <name evidence="2" type="ORF">PCON_13479</name>
</gene>
<accession>U4L8I0</accession>
<feature type="compositionally biased region" description="Low complexity" evidence="1">
    <location>
        <begin position="1507"/>
        <end position="1516"/>
    </location>
</feature>
<feature type="compositionally biased region" description="Polar residues" evidence="1">
    <location>
        <begin position="111"/>
        <end position="123"/>
    </location>
</feature>
<feature type="compositionally biased region" description="Basic and acidic residues" evidence="1">
    <location>
        <begin position="1663"/>
        <end position="1678"/>
    </location>
</feature>
<feature type="compositionally biased region" description="Low complexity" evidence="1">
    <location>
        <begin position="725"/>
        <end position="741"/>
    </location>
</feature>
<feature type="compositionally biased region" description="Low complexity" evidence="1">
    <location>
        <begin position="630"/>
        <end position="640"/>
    </location>
</feature>
<feature type="compositionally biased region" description="Basic and acidic residues" evidence="1">
    <location>
        <begin position="1371"/>
        <end position="1381"/>
    </location>
</feature>
<protein>
    <submittedName>
        <fullName evidence="2">Uncharacterized protein</fullName>
    </submittedName>
</protein>